<dbReference type="Proteomes" id="UP000683360">
    <property type="component" value="Unassembled WGS sequence"/>
</dbReference>
<dbReference type="PANTHER" id="PTHR33488:SF2">
    <property type="entry name" value="EARLY ENDOSOME ANTIGEN 1-LIKE"/>
    <property type="match status" value="1"/>
</dbReference>
<comment type="caution">
    <text evidence="1">The sequence shown here is derived from an EMBL/GenBank/DDBJ whole genome shotgun (WGS) entry which is preliminary data.</text>
</comment>
<dbReference type="EMBL" id="CAJPWZ010002273">
    <property type="protein sequence ID" value="CAG2234876.1"/>
    <property type="molecule type" value="Genomic_DNA"/>
</dbReference>
<protein>
    <submittedName>
        <fullName evidence="1">Uncharacterized protein</fullName>
    </submittedName>
</protein>
<keyword evidence="2" id="KW-1185">Reference proteome</keyword>
<evidence type="ECO:0000313" key="2">
    <source>
        <dbReference type="Proteomes" id="UP000683360"/>
    </source>
</evidence>
<dbReference type="PANTHER" id="PTHR33488">
    <property type="entry name" value="ZGC:162509"/>
    <property type="match status" value="1"/>
</dbReference>
<gene>
    <name evidence="1" type="ORF">MEDL_47465</name>
</gene>
<dbReference type="OrthoDB" id="5406275at2759"/>
<reference evidence="1" key="1">
    <citation type="submission" date="2021-03" db="EMBL/GenBank/DDBJ databases">
        <authorList>
            <person name="Bekaert M."/>
        </authorList>
    </citation>
    <scope>NUCLEOTIDE SEQUENCE</scope>
</reference>
<sequence>MGEIAKIDKDLASICKGEDKNNDAMMLMSPESNWDQFLTPAPFAIALLGELILISSDTDFSLEEKPPRDGFKHLRYPNSFRASLVQVSNEGWSAFNEAHTNDDSGERDEAYYDRELSIQRVYTQVSVITENVESIVEIDAGEFDDHGNECPDLTSVLNGSLDFLNFIRQLSSKYKRRGKSGKPGTRALKICNEGIMICTDLKAAAKSIQSENPQKSDQESYKSP</sequence>
<organism evidence="1 2">
    <name type="scientific">Mytilus edulis</name>
    <name type="common">Blue mussel</name>
    <dbReference type="NCBI Taxonomy" id="6550"/>
    <lineage>
        <taxon>Eukaryota</taxon>
        <taxon>Metazoa</taxon>
        <taxon>Spiralia</taxon>
        <taxon>Lophotrochozoa</taxon>
        <taxon>Mollusca</taxon>
        <taxon>Bivalvia</taxon>
        <taxon>Autobranchia</taxon>
        <taxon>Pteriomorphia</taxon>
        <taxon>Mytilida</taxon>
        <taxon>Mytiloidea</taxon>
        <taxon>Mytilidae</taxon>
        <taxon>Mytilinae</taxon>
        <taxon>Mytilus</taxon>
    </lineage>
</organism>
<dbReference type="AlphaFoldDB" id="A0A8S3TMX1"/>
<accession>A0A8S3TMX1</accession>
<evidence type="ECO:0000313" key="1">
    <source>
        <dbReference type="EMBL" id="CAG2234876.1"/>
    </source>
</evidence>
<proteinExistence type="predicted"/>
<name>A0A8S3TMX1_MYTED</name>